<evidence type="ECO:0000313" key="14">
    <source>
        <dbReference type="RefSeq" id="XP_056850353.1"/>
    </source>
</evidence>
<feature type="domain" description="CBM20" evidence="12">
    <location>
        <begin position="66"/>
        <end position="166"/>
    </location>
</feature>
<accession>A0A9W3CFL8</accession>
<dbReference type="InterPro" id="IPR002044">
    <property type="entry name" value="CBM20"/>
</dbReference>
<dbReference type="Gene3D" id="3.30.1490.20">
    <property type="entry name" value="ATP-grasp fold, A domain"/>
    <property type="match status" value="1"/>
</dbReference>
<dbReference type="SUPFAM" id="SSF56059">
    <property type="entry name" value="Glutathione synthetase ATP-binding domain-like"/>
    <property type="match status" value="1"/>
</dbReference>
<dbReference type="GO" id="GO:2001070">
    <property type="term" value="F:starch binding"/>
    <property type="evidence" value="ECO:0007669"/>
    <property type="project" value="InterPro"/>
</dbReference>
<dbReference type="PROSITE" id="PS51166">
    <property type="entry name" value="CBM20"/>
    <property type="match status" value="1"/>
</dbReference>
<dbReference type="Pfam" id="PF00686">
    <property type="entry name" value="CBM_20"/>
    <property type="match status" value="1"/>
</dbReference>
<comment type="subunit">
    <text evidence="3">Homodimer.</text>
</comment>
<evidence type="ECO:0000256" key="6">
    <source>
        <dbReference type="ARBA" id="ARBA00022741"/>
    </source>
</evidence>
<organism evidence="13 14">
    <name type="scientific">Raphanus sativus</name>
    <name type="common">Radish</name>
    <name type="synonym">Raphanus raphanistrum var. sativus</name>
    <dbReference type="NCBI Taxonomy" id="3726"/>
    <lineage>
        <taxon>Eukaryota</taxon>
        <taxon>Viridiplantae</taxon>
        <taxon>Streptophyta</taxon>
        <taxon>Embryophyta</taxon>
        <taxon>Tracheophyta</taxon>
        <taxon>Spermatophyta</taxon>
        <taxon>Magnoliopsida</taxon>
        <taxon>eudicotyledons</taxon>
        <taxon>Gunneridae</taxon>
        <taxon>Pentapetalae</taxon>
        <taxon>rosids</taxon>
        <taxon>malvids</taxon>
        <taxon>Brassicales</taxon>
        <taxon>Brassicaceae</taxon>
        <taxon>Brassiceae</taxon>
        <taxon>Raphanus</taxon>
    </lineage>
</organism>
<reference evidence="14" key="2">
    <citation type="submission" date="2025-08" db="UniProtKB">
        <authorList>
            <consortium name="RefSeq"/>
        </authorList>
    </citation>
    <scope>IDENTIFICATION</scope>
    <source>
        <tissue evidence="14">Leaf</tissue>
    </source>
</reference>
<dbReference type="AlphaFoldDB" id="A0A9W3CFL8"/>
<dbReference type="InterPro" id="IPR013783">
    <property type="entry name" value="Ig-like_fold"/>
</dbReference>
<dbReference type="Proteomes" id="UP000504610">
    <property type="component" value="Chromosome 9"/>
</dbReference>
<feature type="region of interest" description="Disordered" evidence="11">
    <location>
        <begin position="804"/>
        <end position="849"/>
    </location>
</feature>
<dbReference type="GO" id="GO:0046872">
    <property type="term" value="F:metal ion binding"/>
    <property type="evidence" value="ECO:0007669"/>
    <property type="project" value="UniProtKB-KW"/>
</dbReference>
<dbReference type="Gene3D" id="3.30.470.20">
    <property type="entry name" value="ATP-grasp fold, B domain"/>
    <property type="match status" value="1"/>
</dbReference>
<dbReference type="GO" id="GO:0016301">
    <property type="term" value="F:kinase activity"/>
    <property type="evidence" value="ECO:0007669"/>
    <property type="project" value="UniProtKB-KW"/>
</dbReference>
<evidence type="ECO:0000256" key="11">
    <source>
        <dbReference type="SAM" id="MobiDB-lite"/>
    </source>
</evidence>
<dbReference type="RefSeq" id="XP_056850353.1">
    <property type="nucleotide sequence ID" value="XM_056994373.1"/>
</dbReference>
<dbReference type="Pfam" id="PF22973">
    <property type="entry name" value="GWD1_pHisD"/>
    <property type="match status" value="1"/>
</dbReference>
<keyword evidence="7" id="KW-0418">Kinase</keyword>
<evidence type="ECO:0000256" key="10">
    <source>
        <dbReference type="ARBA" id="ARBA00023277"/>
    </source>
</evidence>
<dbReference type="InterPro" id="IPR034848">
    <property type="entry name" value="CBM20_water_dikinase"/>
</dbReference>
<keyword evidence="9" id="KW-0460">Magnesium</keyword>
<evidence type="ECO:0000256" key="4">
    <source>
        <dbReference type="ARBA" id="ARBA00022679"/>
    </source>
</evidence>
<dbReference type="OrthoDB" id="6123450at2759"/>
<gene>
    <name evidence="14" type="primary">LOC108837261</name>
</gene>
<evidence type="ECO:0000256" key="1">
    <source>
        <dbReference type="ARBA" id="ARBA00001946"/>
    </source>
</evidence>
<dbReference type="Gene3D" id="2.60.40.10">
    <property type="entry name" value="Immunoglobulins"/>
    <property type="match status" value="1"/>
</dbReference>
<dbReference type="CDD" id="cd05818">
    <property type="entry name" value="CBM20_water_dikinase"/>
    <property type="match status" value="1"/>
</dbReference>
<dbReference type="InterPro" id="IPR013815">
    <property type="entry name" value="ATP_grasp_subdomain_1"/>
</dbReference>
<dbReference type="GO" id="GO:0005524">
    <property type="term" value="F:ATP binding"/>
    <property type="evidence" value="ECO:0007669"/>
    <property type="project" value="UniProtKB-KW"/>
</dbReference>
<name>A0A9W3CFL8_RAPSA</name>
<comment type="similarity">
    <text evidence="2">Belongs to the PEP-utilizing enzyme family.</text>
</comment>
<evidence type="ECO:0000259" key="12">
    <source>
        <dbReference type="PROSITE" id="PS51166"/>
    </source>
</evidence>
<dbReference type="SUPFAM" id="SSF49452">
    <property type="entry name" value="Starch-binding domain-like"/>
    <property type="match status" value="1"/>
</dbReference>
<feature type="compositionally biased region" description="Basic and acidic residues" evidence="11">
    <location>
        <begin position="806"/>
        <end position="838"/>
    </location>
</feature>
<evidence type="ECO:0000256" key="8">
    <source>
        <dbReference type="ARBA" id="ARBA00022840"/>
    </source>
</evidence>
<evidence type="ECO:0000256" key="3">
    <source>
        <dbReference type="ARBA" id="ARBA00011738"/>
    </source>
</evidence>
<dbReference type="InterPro" id="IPR054481">
    <property type="entry name" value="GWD1_pHisD"/>
</dbReference>
<keyword evidence="10" id="KW-0119">Carbohydrate metabolism</keyword>
<dbReference type="Pfam" id="PF01326">
    <property type="entry name" value="PPDK_N"/>
    <property type="match status" value="1"/>
</dbReference>
<keyword evidence="13" id="KW-1185">Reference proteome</keyword>
<dbReference type="PANTHER" id="PTHR47453:SF1">
    <property type="entry name" value="PHOSPHOGLUCAN, WATER DIKINASE, CHLOROPLASTIC"/>
    <property type="match status" value="1"/>
</dbReference>
<comment type="cofactor">
    <cofactor evidence="1">
        <name>Mg(2+)</name>
        <dbReference type="ChEBI" id="CHEBI:18420"/>
    </cofactor>
</comment>
<dbReference type="PANTHER" id="PTHR47453">
    <property type="entry name" value="PHOSPHOGLUCAN, WATER DIKINASE, CHLOROPLASTIC"/>
    <property type="match status" value="1"/>
</dbReference>
<dbReference type="SMART" id="SM01065">
    <property type="entry name" value="CBM_2"/>
    <property type="match status" value="1"/>
</dbReference>
<reference evidence="13" key="1">
    <citation type="journal article" date="2019" name="Database">
        <title>The radish genome database (RadishGD): an integrated information resource for radish genomics.</title>
        <authorList>
            <person name="Yu H.J."/>
            <person name="Baek S."/>
            <person name="Lee Y.J."/>
            <person name="Cho A."/>
            <person name="Mun J.H."/>
        </authorList>
    </citation>
    <scope>NUCLEOTIDE SEQUENCE [LARGE SCALE GENOMIC DNA]</scope>
    <source>
        <strain evidence="13">cv. WK10039</strain>
    </source>
</reference>
<evidence type="ECO:0000256" key="5">
    <source>
        <dbReference type="ARBA" id="ARBA00022723"/>
    </source>
</evidence>
<keyword evidence="6" id="KW-0547">Nucleotide-binding</keyword>
<dbReference type="InterPro" id="IPR013784">
    <property type="entry name" value="Carb-bd-like_fold"/>
</dbReference>
<dbReference type="InterPro" id="IPR002192">
    <property type="entry name" value="PPDK_AMP/ATP-bd"/>
</dbReference>
<dbReference type="KEGG" id="rsz:108837261"/>
<evidence type="ECO:0000256" key="2">
    <source>
        <dbReference type="ARBA" id="ARBA00007837"/>
    </source>
</evidence>
<dbReference type="GeneID" id="108837261"/>
<evidence type="ECO:0000256" key="7">
    <source>
        <dbReference type="ARBA" id="ARBA00022777"/>
    </source>
</evidence>
<protein>
    <submittedName>
        <fullName evidence="14">Phosphoglucan, water dikinase, chloroplastic</fullName>
    </submittedName>
</protein>
<evidence type="ECO:0000313" key="13">
    <source>
        <dbReference type="Proteomes" id="UP000504610"/>
    </source>
</evidence>
<evidence type="ECO:0000256" key="9">
    <source>
        <dbReference type="ARBA" id="ARBA00022842"/>
    </source>
</evidence>
<keyword evidence="8" id="KW-0067">ATP-binding</keyword>
<proteinExistence type="inferred from homology"/>
<keyword evidence="5" id="KW-0479">Metal-binding</keyword>
<keyword evidence="4" id="KW-0808">Transferase</keyword>
<sequence length="1191" mass="130619">MESIGSHFHASPFTFTTSRNSSSLPSLVYFTRRAHLPRRSERLRHSPSRLICAASSSSTIEEQRKKRDGSGAKVKLSVRLDRQVKFGEHVAMFGSAEEIGSWKEKSPLAWSEKGWVCELELNGGEALEFKFVVVKKDGSLSWESGDNRVLKLPNSGSFSVVCHWDATGETLDLPQEVGDYEAGEHERNDSHDVVEDDRLVGSENGAQVRKSTLGGQWQGKNASFMRSNEHGSREVGRNWDATGLEGASLKMVEGDRSSRNWRKKLELVSEVIVGSSSDREERLKALIYSAVYLKWINTGQIPCFEDGGHHRPNHHAEISRIIFRELENICSKKDATAEEVLVARKIHPCLPSFKAEFTASVPLTRIRDIAHRNDIPHDLKQEIKHTIQNKLHRNAGPEDLIATEAMLERITETPGKYSGDFVEQFRIFHNELKDFFNAGSLTEQLESMKISMDGRGLSALNLFFECKERLDASGESSNVLELVKTMHSLASLRETIIKELNSGLRNDAPDSAIAMRQKWRLCEIGLEDYFFVLLSRFLNAVESMGGAGQLAKDVESRSVASWKDPLDALVLGVQQVGLSGWKQEECLAIGNELLAWRERDLLEKEGEEDGKTIWAMRLKATLDRARRLTAEYSDLLLQIFPPNVEILGRAIGIPENSVKTYTEAEIRAGIIFQISKLCTVLLKAVRNSLGSEGWDVIVPGSTSGTLVQVESIVPGSLPSTGGGPIILLVNKADGDEEVSAANGNIAGVMLLQELPHLSHLGVRARQEKIVFVTCDDDDKVADIRRLVGKYVRLEASPSHVNLILSTEDRSRTPKSKSKSDAKKKTDKKSVSKDDEESKPVSSSSDRLLYSSKDIPSGGIIELADSDASTSGSKAAACGLLASLAAASTRVDSENGVPASFKVPAGVVIPFGSMELALKQSNSEEKFASLLDKLETARPEGGELDNICDQIHQVMKSLQVPKETINTISKAFPQDAARLIVRSSANVEDLAGMSAAGLYESIPNVSPSDPSVFSDSVCQVWASLYTRRAVLSRRAAGVSQREATMAVLVQEMLSPDLSFVLHTVSPADPDSNLVEAEIAPGLGETLASGTRGTPWRLASGKLDGVVETLAFANFSEELLVTGKGPADGKYIRLTVDYSKKRLTVDSMFRQKLGQRLGSVGFFLERNFGCAQDVEGCLVGEDVYIVQSRPQPL</sequence>